<evidence type="ECO:0000313" key="1">
    <source>
        <dbReference type="EMBL" id="ACK79830.1"/>
    </source>
</evidence>
<protein>
    <submittedName>
        <fullName evidence="1">Uncharacterized protein</fullName>
    </submittedName>
</protein>
<gene>
    <name evidence="1" type="ordered locus">AFE_2647</name>
</gene>
<evidence type="ECO:0000313" key="2">
    <source>
        <dbReference type="Proteomes" id="UP000001362"/>
    </source>
</evidence>
<dbReference type="KEGG" id="afr:AFE_2647"/>
<sequence length="43" mass="4698">MGIFKIRGLPKTLAAPWLWELVGIHHTPAGVRGGSKQPEQGYV</sequence>
<reference evidence="1 2" key="1">
    <citation type="journal article" date="2008" name="BMC Genomics">
        <title>Acidithiobacillus ferrooxidans metabolism: from genome sequence to industrial applications.</title>
        <authorList>
            <person name="Valdes J."/>
            <person name="Pedroso I."/>
            <person name="Quatrini R."/>
            <person name="Dodson R.J."/>
            <person name="Tettelin H."/>
            <person name="Blake R.II."/>
            <person name="Eisen J.A."/>
            <person name="Holmes D.S."/>
        </authorList>
    </citation>
    <scope>NUCLEOTIDE SEQUENCE [LARGE SCALE GENOMIC DNA]</scope>
    <source>
        <strain evidence="2">ATCC 23270 / DSM 14882 / CIP 104768 / NCIMB 8455</strain>
    </source>
</reference>
<name>B7J7W1_ACIF2</name>
<organism evidence="1 2">
    <name type="scientific">Acidithiobacillus ferrooxidans (strain ATCC 23270 / DSM 14882 / CIP 104768 / NCIMB 8455)</name>
    <name type="common">Ferrobacillus ferrooxidans (strain ATCC 23270)</name>
    <dbReference type="NCBI Taxonomy" id="243159"/>
    <lineage>
        <taxon>Bacteria</taxon>
        <taxon>Pseudomonadati</taxon>
        <taxon>Pseudomonadota</taxon>
        <taxon>Acidithiobacillia</taxon>
        <taxon>Acidithiobacillales</taxon>
        <taxon>Acidithiobacillaceae</taxon>
        <taxon>Acidithiobacillus</taxon>
    </lineage>
</organism>
<keyword evidence="2" id="KW-1185">Reference proteome</keyword>
<accession>B7J7W1</accession>
<dbReference type="Proteomes" id="UP000001362">
    <property type="component" value="Chromosome"/>
</dbReference>
<proteinExistence type="predicted"/>
<dbReference type="EMBL" id="CP001219">
    <property type="protein sequence ID" value="ACK79830.1"/>
    <property type="molecule type" value="Genomic_DNA"/>
</dbReference>
<dbReference type="HOGENOM" id="CLU_3228227_0_0_6"/>
<dbReference type="PaxDb" id="243159-AFE_2647"/>
<dbReference type="AlphaFoldDB" id="B7J7W1"/>